<dbReference type="Gene3D" id="2.60.120.260">
    <property type="entry name" value="Galactose-binding domain-like"/>
    <property type="match status" value="1"/>
</dbReference>
<dbReference type="InterPro" id="IPR008928">
    <property type="entry name" value="6-hairpin_glycosidase_sf"/>
</dbReference>
<dbReference type="Pfam" id="PF05592">
    <property type="entry name" value="Bac_rhamnosid"/>
    <property type="match status" value="1"/>
</dbReference>
<dbReference type="Pfam" id="PF25788">
    <property type="entry name" value="Ig_Rha78A_N"/>
    <property type="match status" value="1"/>
</dbReference>
<evidence type="ECO:0000256" key="2">
    <source>
        <dbReference type="ARBA" id="ARBA00012652"/>
    </source>
</evidence>
<keyword evidence="3 7" id="KW-0378">Hydrolase</keyword>
<dbReference type="InterPro" id="IPR035396">
    <property type="entry name" value="Bac_rhamnosid6H"/>
</dbReference>
<dbReference type="EMBL" id="JASCXX010000021">
    <property type="protein sequence ID" value="MDI6450538.1"/>
    <property type="molecule type" value="Genomic_DNA"/>
</dbReference>
<evidence type="ECO:0000313" key="8">
    <source>
        <dbReference type="Proteomes" id="UP001431776"/>
    </source>
</evidence>
<dbReference type="PANTHER" id="PTHR33307:SF6">
    <property type="entry name" value="ALPHA-RHAMNOSIDASE (EUROFUNG)-RELATED"/>
    <property type="match status" value="1"/>
</dbReference>
<dbReference type="Pfam" id="PF17390">
    <property type="entry name" value="Bac_rhamnosid_C"/>
    <property type="match status" value="1"/>
</dbReference>
<comment type="caution">
    <text evidence="7">The sequence shown here is derived from an EMBL/GenBank/DDBJ whole genome shotgun (WGS) entry which is preliminary data.</text>
</comment>
<dbReference type="InterPro" id="IPR008902">
    <property type="entry name" value="Rhamnosid_concanavalin"/>
</dbReference>
<dbReference type="InterPro" id="IPR013783">
    <property type="entry name" value="Ig-like_fold"/>
</dbReference>
<feature type="domain" description="Alpha-L-rhamnosidase six-hairpin glycosidase" evidence="5">
    <location>
        <begin position="253"/>
        <end position="595"/>
    </location>
</feature>
<organism evidence="7 8">
    <name type="scientific">Anaerobaca lacustris</name>
    <dbReference type="NCBI Taxonomy" id="3044600"/>
    <lineage>
        <taxon>Bacteria</taxon>
        <taxon>Pseudomonadati</taxon>
        <taxon>Planctomycetota</taxon>
        <taxon>Phycisphaerae</taxon>
        <taxon>Sedimentisphaerales</taxon>
        <taxon>Anaerobacaceae</taxon>
        <taxon>Anaerobaca</taxon>
    </lineage>
</organism>
<keyword evidence="8" id="KW-1185">Reference proteome</keyword>
<evidence type="ECO:0000259" key="5">
    <source>
        <dbReference type="Pfam" id="PF17389"/>
    </source>
</evidence>
<dbReference type="InterPro" id="IPR012341">
    <property type="entry name" value="6hp_glycosidase-like_sf"/>
</dbReference>
<dbReference type="Proteomes" id="UP001431776">
    <property type="component" value="Unassembled WGS sequence"/>
</dbReference>
<feature type="domain" description="Alpha-L-rhamnosidase C-terminal" evidence="6">
    <location>
        <begin position="599"/>
        <end position="665"/>
    </location>
</feature>
<dbReference type="RefSeq" id="WP_349245949.1">
    <property type="nucleotide sequence ID" value="NZ_JASCXX010000021.1"/>
</dbReference>
<dbReference type="EC" id="3.2.1.40" evidence="2"/>
<dbReference type="AlphaFoldDB" id="A0AAW6U5U2"/>
<sequence length="703" mass="78630">MSEPARTTIADPRPDFGWIVPSLGQNDVQTAYQVLVASGLQEIEQERGDMWDSGRVQSARSVGIEYAGKPLASRRSYYWRVRTWNQQDQVSPYSAIQEFRTGSLDSPYTTPRYPLTTTTVKPVRVVARADGHYLIDFGKAAFGTVELTLTSPASGRRVEVHLGEVYAEPDSIDREPGGSRRYRQIPLTLREGTHTYRVTIPPDKRNTGPQAIKMPPSVGEVLPFRYCEVVHSPSALDASTIRQIVVHYPFDDDAAHFHSSDPVLNDVWELCKYSIKATSFCGVYIDGDRERIPYEGDAYINQLCHYSVDREYTMARYTHEYLITRPTWPTEWILHSVLMAWVDYLYTGDADSIEQFYDDLTAKTLLALAREDGLISTQTGLVTDEVLKSVHFNGKLRDLVDWPHGNILGLTGGYGETDDFEFKPINTVVNAFHYRALVAMGRMARAIGKDGDADRFASAAARVKQSFNAKLLDKDKGIYVDGEGSTHSALHANMFPLAFGLVPPEYVASVAAFLRSRGMVCSVYGAQHLLDALYTAGLDDFALHLMTDRQTDRSWPHMIYNVGTTITLEAWDNKYKPNQDWNHAWGAAPANIIPRRLMGVEPVEPGFARVRIKPQVGSLTHARLDLPTIRGTIHVDFEAIKGKSFVLNVTTPANVPAIVYLPNLGSTSTEVLMDGRTVQGKIDGKFIVLDNVAPGRHRFERHL</sequence>
<dbReference type="InterPro" id="IPR016007">
    <property type="entry name" value="Alpha_rhamnosid"/>
</dbReference>
<evidence type="ECO:0000256" key="1">
    <source>
        <dbReference type="ARBA" id="ARBA00001445"/>
    </source>
</evidence>
<dbReference type="InterPro" id="IPR035398">
    <property type="entry name" value="Bac_rhamnosid_C"/>
</dbReference>
<feature type="domain" description="Alpha-L-rhamnosidase concanavalin-like" evidence="4">
    <location>
        <begin position="129"/>
        <end position="247"/>
    </location>
</feature>
<evidence type="ECO:0000313" key="7">
    <source>
        <dbReference type="EMBL" id="MDI6450538.1"/>
    </source>
</evidence>
<dbReference type="Gene3D" id="2.60.40.10">
    <property type="entry name" value="Immunoglobulins"/>
    <property type="match status" value="1"/>
</dbReference>
<dbReference type="Gene3D" id="1.50.10.10">
    <property type="match status" value="1"/>
</dbReference>
<reference evidence="7" key="1">
    <citation type="submission" date="2023-05" db="EMBL/GenBank/DDBJ databases">
        <title>Anaerotaeda fermentans gen. nov., sp. nov., a novel anaerobic planctomycete of the new family within the order Sedimentisphaerales isolated from Taman Peninsula, Russia.</title>
        <authorList>
            <person name="Khomyakova M.A."/>
            <person name="Merkel A.Y."/>
            <person name="Slobodkin A.I."/>
        </authorList>
    </citation>
    <scope>NUCLEOTIDE SEQUENCE</scope>
    <source>
        <strain evidence="7">M17dextr</strain>
    </source>
</reference>
<accession>A0AAW6U5U2</accession>
<dbReference type="GO" id="GO:0005975">
    <property type="term" value="P:carbohydrate metabolic process"/>
    <property type="evidence" value="ECO:0007669"/>
    <property type="project" value="InterPro"/>
</dbReference>
<dbReference type="GO" id="GO:0030596">
    <property type="term" value="F:alpha-L-rhamnosidase activity"/>
    <property type="evidence" value="ECO:0007669"/>
    <property type="project" value="UniProtKB-EC"/>
</dbReference>
<dbReference type="Pfam" id="PF17389">
    <property type="entry name" value="Bac_rhamnosid6H"/>
    <property type="match status" value="1"/>
</dbReference>
<evidence type="ECO:0000259" key="6">
    <source>
        <dbReference type="Pfam" id="PF17390"/>
    </source>
</evidence>
<evidence type="ECO:0000259" key="4">
    <source>
        <dbReference type="Pfam" id="PF05592"/>
    </source>
</evidence>
<evidence type="ECO:0000256" key="3">
    <source>
        <dbReference type="ARBA" id="ARBA00022801"/>
    </source>
</evidence>
<proteinExistence type="predicted"/>
<dbReference type="Gene3D" id="2.60.420.10">
    <property type="entry name" value="Maltose phosphorylase, domain 3"/>
    <property type="match status" value="1"/>
</dbReference>
<dbReference type="SUPFAM" id="SSF48208">
    <property type="entry name" value="Six-hairpin glycosidases"/>
    <property type="match status" value="1"/>
</dbReference>
<gene>
    <name evidence="7" type="ORF">QJ522_15875</name>
</gene>
<comment type="catalytic activity">
    <reaction evidence="1">
        <text>Hydrolysis of terminal non-reducing alpha-L-rhamnose residues in alpha-L-rhamnosides.</text>
        <dbReference type="EC" id="3.2.1.40"/>
    </reaction>
</comment>
<dbReference type="PANTHER" id="PTHR33307">
    <property type="entry name" value="ALPHA-RHAMNOSIDASE (EUROFUNG)"/>
    <property type="match status" value="1"/>
</dbReference>
<name>A0AAW6U5U2_9BACT</name>
<protein>
    <recommendedName>
        <fullName evidence="2">alpha-L-rhamnosidase</fullName>
        <ecNumber evidence="2">3.2.1.40</ecNumber>
    </recommendedName>
</protein>